<keyword evidence="6" id="KW-1185">Reference proteome</keyword>
<dbReference type="EMBL" id="KV448261">
    <property type="protein sequence ID" value="OAX39147.1"/>
    <property type="molecule type" value="Genomic_DNA"/>
</dbReference>
<dbReference type="PANTHER" id="PTHR13500">
    <property type="entry name" value="NUCLEOLAR PRERIBOSOMAL-ASSOCIATED PROTEIN 1"/>
    <property type="match status" value="1"/>
</dbReference>
<accession>A0A1B7N2R2</accession>
<gene>
    <name evidence="5" type="ORF">K503DRAFT_856242</name>
</gene>
<dbReference type="STRING" id="1314800.A0A1B7N2R2"/>
<dbReference type="GO" id="GO:0000463">
    <property type="term" value="P:maturation of LSU-rRNA from tricistronic rRNA transcript (SSU-rRNA, 5.8S rRNA, LSU-rRNA)"/>
    <property type="evidence" value="ECO:0007669"/>
    <property type="project" value="TreeGrafter"/>
</dbReference>
<dbReference type="PANTHER" id="PTHR13500:SF0">
    <property type="entry name" value="NUCLEOLAR PRE-RIBOSOMAL-ASSOCIATED PROTEIN 1"/>
    <property type="match status" value="1"/>
</dbReference>
<evidence type="ECO:0000313" key="5">
    <source>
        <dbReference type="EMBL" id="OAX39147.1"/>
    </source>
</evidence>
<dbReference type="InterPro" id="IPR059018">
    <property type="entry name" value="HEAT_URB1"/>
</dbReference>
<evidence type="ECO:0008006" key="7">
    <source>
        <dbReference type="Google" id="ProtNLM"/>
    </source>
</evidence>
<reference evidence="5 6" key="1">
    <citation type="submission" date="2016-06" db="EMBL/GenBank/DDBJ databases">
        <title>Comparative genomics of the ectomycorrhizal sister species Rhizopogon vinicolor and Rhizopogon vesiculosus (Basidiomycota: Boletales) reveals a divergence of the mating type B locus.</title>
        <authorList>
            <consortium name="DOE Joint Genome Institute"/>
            <person name="Mujic A.B."/>
            <person name="Kuo A."/>
            <person name="Tritt A."/>
            <person name="Lipzen A."/>
            <person name="Chen C."/>
            <person name="Johnson J."/>
            <person name="Sharma A."/>
            <person name="Barry K."/>
            <person name="Grigoriev I.V."/>
            <person name="Spatafora J.W."/>
        </authorList>
    </citation>
    <scope>NUCLEOTIDE SEQUENCE [LARGE SCALE GENOMIC DNA]</scope>
    <source>
        <strain evidence="5 6">AM-OR11-026</strain>
    </source>
</reference>
<sequence>MPQSKSGHPQKRTKLDQNSQKYKFSNAADVRRALQNQDQNAQIEALSALRSTLSVKPGETVAPQDARLALVVQWMESSPGARDLFEIWEGMNQSSSLSLPVSLISSVLTLLSAHFPYHSHGIAIINTLLSPKWMRKLTSYNSGSNEFILVSLKLLNTVSNFGGGRERKALFEAFPWDVKLQTLPKLLYMRRRGKGETGDMVSKPDIRTYYIFLVLSFIDPDTSSLVKSAFLEQRRDIFLSIFKGLSQDSYPVIRKVLEVCWVGLWSDVKVKRTAKIGLFTEVTIGHLLKLYERASTENADEDHIPADLVHHFLLAIYRGWYPRDADPGVVDEPQKGGKIYNKILSNVLKSLKVNEDARQQELALKILVACPELVAGYWPAVGLTLEPRLSSKWIANIAFFGLVLSQPVPISSFLIPGNNLYQPDPPPLPIILENILPSVSTKAHLSKGLQSTSHLVQHCTALALARCLTKLSSVFRTFQDIESALEEDEGGQWTRRHREVEREARRRVPDFQVVVAFSQMKIDGAEVKLALLGESAQRLLWLYHLCFPQMVAEARFDVGKLLQGLVDASQDDVRESGGVFGLHGLKQLHVLRLLQESDQFTWSTKAANSSNTYLHTLLRIFCVTQTRAVRSTLRSLLRKTLAESILFQHDSDEVDLWLDSLPTTCRGVGTEAPDGIVLTDESDSVATFLDDCAQRCIKTPYRYLETLQDLLPIENLEVDAPSPLLMTVLEQFPTKLAGTLLTPSDAFAIAGFVRRLLFKLASKQQDLAFLRRISGKVDDAVMPENLFPQYPCATAAIRREVSIMHKCLNHFQDVHGRSEPGASPEVEDFLTNIESVPLPESSSARIHNAYELVDWLRFVGPSLQPQGITRLAAVVERFHSPAMKDLFENLHPADSLMWAGGDLKTASQQLFQVLSFDWMFIQSSQADIADTKSRQIMLECLFFIPPTRVQIEHALCLVAHDVGSTMERESLVSDLLLLLSSIMHKALSDLSKEDGARLKEYLLMKAPSIHALCALLEVALDPTSDGDRTMVSSICSHWMECFAASMQSGQSQTGRSIKLWLRYADPSSLLNIIDQACDAALTPSVLEILESALDNLKSSFTHTSSRIPISQLLRLCRVLPNSQVLEEMIAVAVTSYLPPCHDGRPPRAKALEHFSLPTSGNSHPDILLADFISKLFEKTIWTESTSRIVSGLVYMQSDVVKGLVAWLNSGAWATISFEYLLPAVHALLDSLGSDAIDLLHDSTIIALFEQMLLQDRRPEGLRQLCIRCICILIKVDAARQQRLGDLLHSNLQRHAVEQFALESVCIACHLQSFSPMGDLVTELAERGLQWAVRHFSGPEGEDEEERQILVHLTKLAKQGFKAKAHFVEPLLTTIIQNRLTDTVAVEIGVALLRCSPLKPVVVNRALQNLLQHPQFIKLCSFEESSRKDVIIRLIAALFRLHPANTCQSSHVVPLVHIYGGTISMSDRRLLSIFRLYEAEKLTPISSILAKWSPSPGIAVSNQLDAVQNMDPIRMLRTCHVFPIWRRMSDEQEDEKVGLDEQVYDPLFVILLVAQMLSLRPPASSREWVQTFRSNAFSLLIRCLSAKDEKIREASLSLLARVWKWVELSDMQEKQHALYIFNLLKNLIKAPSDGLPLRLPSFASLILSHALRGVFYPSNFIYPRTSRFLLQRPELDVTDVPMLYGMLYSNSDDWKKERGWIIRFLSDGMMSTEDWKVLKRRHTWDLIASLVQSSARDQVLRRAVLEVLANLTCNVQATTSLILKSSLLSWIEMQVQLPRSTEDSLSWLKILENILVTANTSKLERATNGQWRDTLCRCLSLVLQKCRAPSLLILQQAARVTLRSSLASRSSTLHLQLSQVLMTAIGILEQLEPSVDFSKSSHINGPAIPSMPPYHGHGLHIQPQIVDPLSVWGSIVEDLWRASMTLEEKFVKWDALTSRLLQWRGIVGDDGSPIGEWARKEAVQRSGVIAYNLDNEGALDKMLNMCSPSWSGAYWGTWWKMVT</sequence>
<feature type="domain" description="URB1 C-terminal" evidence="3">
    <location>
        <begin position="1576"/>
        <end position="1769"/>
    </location>
</feature>
<dbReference type="Pfam" id="PF16201">
    <property type="entry name" value="NopRA1"/>
    <property type="match status" value="1"/>
</dbReference>
<dbReference type="InterPro" id="IPR039844">
    <property type="entry name" value="URB1"/>
</dbReference>
<organism evidence="5 6">
    <name type="scientific">Rhizopogon vinicolor AM-OR11-026</name>
    <dbReference type="NCBI Taxonomy" id="1314800"/>
    <lineage>
        <taxon>Eukaryota</taxon>
        <taxon>Fungi</taxon>
        <taxon>Dikarya</taxon>
        <taxon>Basidiomycota</taxon>
        <taxon>Agaricomycotina</taxon>
        <taxon>Agaricomycetes</taxon>
        <taxon>Agaricomycetidae</taxon>
        <taxon>Boletales</taxon>
        <taxon>Suillineae</taxon>
        <taxon>Rhizopogonaceae</taxon>
        <taxon>Rhizopogon</taxon>
    </lineage>
</organism>
<dbReference type="InterPro" id="IPR016024">
    <property type="entry name" value="ARM-type_fold"/>
</dbReference>
<dbReference type="InParanoid" id="A0A1B7N2R2"/>
<protein>
    <recommendedName>
        <fullName evidence="7">Nucleolar pre-ribosomal-associated protein 1 C-terminal domain-containing protein</fullName>
    </recommendedName>
</protein>
<dbReference type="FunCoup" id="A0A1B7N2R2">
    <property type="interactions" value="106"/>
</dbReference>
<evidence type="ECO:0000259" key="4">
    <source>
        <dbReference type="Pfam" id="PF26140"/>
    </source>
</evidence>
<dbReference type="SUPFAM" id="SSF48371">
    <property type="entry name" value="ARM repeat"/>
    <property type="match status" value="2"/>
</dbReference>
<evidence type="ECO:0000256" key="1">
    <source>
        <dbReference type="SAM" id="MobiDB-lite"/>
    </source>
</evidence>
<evidence type="ECO:0000259" key="3">
    <source>
        <dbReference type="Pfam" id="PF16201"/>
    </source>
</evidence>
<name>A0A1B7N2R2_9AGAM</name>
<proteinExistence type="predicted"/>
<evidence type="ECO:0000259" key="2">
    <source>
        <dbReference type="Pfam" id="PF11707"/>
    </source>
</evidence>
<feature type="region of interest" description="Disordered" evidence="1">
    <location>
        <begin position="1"/>
        <end position="21"/>
    </location>
</feature>
<evidence type="ECO:0000313" key="6">
    <source>
        <dbReference type="Proteomes" id="UP000092154"/>
    </source>
</evidence>
<dbReference type="OrthoDB" id="72892at2759"/>
<dbReference type="InterPro" id="IPR021714">
    <property type="entry name" value="URB1_N"/>
</dbReference>
<dbReference type="Pfam" id="PF26140">
    <property type="entry name" value="HEAT_URB1"/>
    <property type="match status" value="1"/>
</dbReference>
<feature type="domain" description="URB1 N-terminal" evidence="2">
    <location>
        <begin position="82"/>
        <end position="396"/>
    </location>
</feature>
<dbReference type="Pfam" id="PF11707">
    <property type="entry name" value="Npa1"/>
    <property type="match status" value="1"/>
</dbReference>
<dbReference type="Proteomes" id="UP000092154">
    <property type="component" value="Unassembled WGS sequence"/>
</dbReference>
<feature type="domain" description="URB1 central HEAT repeat" evidence="4">
    <location>
        <begin position="609"/>
        <end position="781"/>
    </location>
</feature>
<dbReference type="GO" id="GO:0005730">
    <property type="term" value="C:nucleolus"/>
    <property type="evidence" value="ECO:0007669"/>
    <property type="project" value="TreeGrafter"/>
</dbReference>
<dbReference type="GO" id="GO:0000466">
    <property type="term" value="P:maturation of 5.8S rRNA from tricistronic rRNA transcript (SSU-rRNA, 5.8S rRNA, LSU-rRNA)"/>
    <property type="evidence" value="ECO:0007669"/>
    <property type="project" value="TreeGrafter"/>
</dbReference>
<dbReference type="InterPro" id="IPR032436">
    <property type="entry name" value="URB1_C"/>
</dbReference>